<dbReference type="Pfam" id="PF16187">
    <property type="entry name" value="Peptidase_M16_M"/>
    <property type="match status" value="1"/>
</dbReference>
<evidence type="ECO:0000256" key="7">
    <source>
        <dbReference type="SAM" id="MobiDB-lite"/>
    </source>
</evidence>
<dbReference type="EMBL" id="VLTL01000045">
    <property type="protein sequence ID" value="KAA0165661.1"/>
    <property type="molecule type" value="Genomic_DNA"/>
</dbReference>
<comment type="similarity">
    <text evidence="1">Belongs to the peptidase M16 family.</text>
</comment>
<protein>
    <recommendedName>
        <fullName evidence="14">Peptidase M16 N-terminal domain-containing protein</fullName>
    </recommendedName>
</protein>
<feature type="region of interest" description="Disordered" evidence="7">
    <location>
        <begin position="558"/>
        <end position="724"/>
    </location>
</feature>
<keyword evidence="2" id="KW-0645">Protease</keyword>
<keyword evidence="6" id="KW-0482">Metalloprotease</keyword>
<feature type="compositionally biased region" description="Acidic residues" evidence="7">
    <location>
        <begin position="578"/>
        <end position="638"/>
    </location>
</feature>
<dbReference type="InterPro" id="IPR011765">
    <property type="entry name" value="Pept_M16_N"/>
</dbReference>
<evidence type="ECO:0000256" key="2">
    <source>
        <dbReference type="ARBA" id="ARBA00022670"/>
    </source>
</evidence>
<comment type="caution">
    <text evidence="12">The sequence shown here is derived from an EMBL/GenBank/DDBJ whole genome shotgun (WGS) entry which is preliminary data.</text>
</comment>
<dbReference type="GO" id="GO:0046872">
    <property type="term" value="F:metal ion binding"/>
    <property type="evidence" value="ECO:0007669"/>
    <property type="project" value="UniProtKB-KW"/>
</dbReference>
<evidence type="ECO:0000256" key="5">
    <source>
        <dbReference type="ARBA" id="ARBA00022833"/>
    </source>
</evidence>
<dbReference type="Pfam" id="PF22456">
    <property type="entry name" value="PqqF-like_C_4"/>
    <property type="match status" value="1"/>
</dbReference>
<evidence type="ECO:0000256" key="4">
    <source>
        <dbReference type="ARBA" id="ARBA00022801"/>
    </source>
</evidence>
<feature type="compositionally biased region" description="Low complexity" evidence="7">
    <location>
        <begin position="280"/>
        <end position="297"/>
    </location>
</feature>
<dbReference type="GO" id="GO:0006508">
    <property type="term" value="P:proteolysis"/>
    <property type="evidence" value="ECO:0007669"/>
    <property type="project" value="UniProtKB-KW"/>
</dbReference>
<dbReference type="Proteomes" id="UP000324907">
    <property type="component" value="Unassembled WGS sequence"/>
</dbReference>
<sequence length="1329" mass="138671">MATTANAEGGAHCGDGVRKAISLDDSRGKSDHKAYRWLELANGMRVVLVSEPGCDDDVPADDSEAAVALGVAAGSFGDLEASSGLKPLQGRAHLTEHLLFMGSEKFTDENDYDSFMTEHGGECNAFTDTDWTCFHFTIRPSALAGGMERLAATMDAPLLRPETVKREVMAIESEFQQARLSDSVRAEQLLADEARPGHPASGFLWGNARSLATDPAAQGVSARDQVEAFVREQYLPSRMHLAIRAPMSLDAMQRLAETHFAGVGVGRAHGRAEPQPPVAAEPASAADSPSSCGPSGARWQSPVRSDPATAICRWLPVTNRLSLSMSWVLPPLMGWWKARPDEYVSHCLGHEGAGSLLSSLRFDGLVASLSAGVSGGGMDSNSLFSVFNVTIGLTAEGAADWAGVGAAVFAYLRLLRETGPQQRIWDELCLADRLQHDFSDEEEPGEHVQELATAMVGSALVPHPGAAAAWARIAGVADDPAASAELAMDGPVPPEQTLLATAVPLAPLATARPRIAAILAALTPERVRVSLAAPVFLPAPSAPGTAAAAADAVRAAGASPAPGVRGAANPDAARACTGDDDAQACDEEDGGEDESGDGDGEEDDDDEDDADGDDDDADGDDDDADGDDEDDDDADDAEATTSCKAGAAAPGRPSQRAAAGDVDSAACASRDAGEGDEGDDGDEDGDGDGDEGDGVEDDGDDEDGEEEEEELPTALPEKALESLSPMQMTNVEPWFGTSFRRDPLPDGVLELWNDPPRIAALALPLPNTFLPESLELRPPAGPAADWGAAALLAPDSDQLALAAKAADAIPSMGPALAACERAGAQLPALLESGPDGRLWWQQDLAHLVPFTALRAGIHLGPLAELAAAADVVACAAAELWVAMANDLAQEVVYTAHMAGLSLEARFSRRTRAVLIEVEGHSPKVPDLLRAFARALVAAGDPSRPDAAASFARLREIALRSAQGMLLKPLAQADAERLRLTFGDKRMHRDARLDGLAHVSLEDVARLAAATLGTAASPSAPSFFVEACIVGNETPSSARVAFSAVTESLLAPAATAQAAATAAPAAASGEATDARSALACSSLLLRSGLPRHTVALLPAGPVLCHRIVPVRPAERNAAVVLYFQAPGARTAQLNARLRLLETLMEEPLFDKLRTHEQLGYTVHCESKCAFGVAGLSVVLQGSRHSADHLLGRALAFLADWPLRALPDMPEDRFATHRSGLVDSLVQPPATVQELSVLVWDAVESSCFDFGMETATAEEVAKTSIADVAAFAATLFGEATRRCLAVLSDRRHAGLDAGELAALESDGRLRSCAWVAAADAVAGRAVWPGAA</sequence>
<dbReference type="InterPro" id="IPR011249">
    <property type="entry name" value="Metalloenz_LuxS/M16"/>
</dbReference>
<feature type="region of interest" description="Disordered" evidence="7">
    <location>
        <begin position="267"/>
        <end position="303"/>
    </location>
</feature>
<feature type="domain" description="Peptidase M16 C-terminal" evidence="9">
    <location>
        <begin position="223"/>
        <end position="427"/>
    </location>
</feature>
<evidence type="ECO:0000259" key="8">
    <source>
        <dbReference type="Pfam" id="PF00675"/>
    </source>
</evidence>
<feature type="domain" description="Coenzyme PQQ synthesis protein F-like C-terminal lobe" evidence="11">
    <location>
        <begin position="1138"/>
        <end position="1238"/>
    </location>
</feature>
<dbReference type="InterPro" id="IPR054734">
    <property type="entry name" value="PqqF-like_C_4"/>
</dbReference>
<accession>A0A5A8DP60</accession>
<dbReference type="GO" id="GO:0008237">
    <property type="term" value="F:metallopeptidase activity"/>
    <property type="evidence" value="ECO:0007669"/>
    <property type="project" value="UniProtKB-KW"/>
</dbReference>
<proteinExistence type="inferred from homology"/>
<evidence type="ECO:0000256" key="1">
    <source>
        <dbReference type="ARBA" id="ARBA00007261"/>
    </source>
</evidence>
<dbReference type="SUPFAM" id="SSF63411">
    <property type="entry name" value="LuxS/MPP-like metallohydrolase"/>
    <property type="match status" value="4"/>
</dbReference>
<feature type="domain" description="Peptidase M16 N-terminal" evidence="8">
    <location>
        <begin position="62"/>
        <end position="193"/>
    </location>
</feature>
<keyword evidence="5" id="KW-0862">Zinc</keyword>
<dbReference type="InterPro" id="IPR007863">
    <property type="entry name" value="Peptidase_M16_C"/>
</dbReference>
<name>A0A5A8DP60_CAFRO</name>
<keyword evidence="4" id="KW-0378">Hydrolase</keyword>
<dbReference type="InterPro" id="IPR032632">
    <property type="entry name" value="Peptidase_M16_M"/>
</dbReference>
<dbReference type="PANTHER" id="PTHR43690">
    <property type="entry name" value="NARDILYSIN"/>
    <property type="match status" value="1"/>
</dbReference>
<feature type="domain" description="Peptidase M16 middle/third" evidence="10">
    <location>
        <begin position="727"/>
        <end position="980"/>
    </location>
</feature>
<dbReference type="PANTHER" id="PTHR43690:SF18">
    <property type="entry name" value="INSULIN-DEGRADING ENZYME-RELATED"/>
    <property type="match status" value="1"/>
</dbReference>
<evidence type="ECO:0008006" key="14">
    <source>
        <dbReference type="Google" id="ProtNLM"/>
    </source>
</evidence>
<feature type="compositionally biased region" description="Low complexity" evidence="7">
    <location>
        <begin position="657"/>
        <end position="669"/>
    </location>
</feature>
<reference evidence="12 13" key="1">
    <citation type="submission" date="2019-07" db="EMBL/GenBank/DDBJ databases">
        <title>Genomes of Cafeteria roenbergensis.</title>
        <authorList>
            <person name="Fischer M.G."/>
            <person name="Hackl T."/>
            <person name="Roman M."/>
        </authorList>
    </citation>
    <scope>NUCLEOTIDE SEQUENCE [LARGE SCALE GENOMIC DNA]</scope>
    <source>
        <strain evidence="12 13">RCC970-E3</strain>
    </source>
</reference>
<dbReference type="Pfam" id="PF05193">
    <property type="entry name" value="Peptidase_M16_C"/>
    <property type="match status" value="1"/>
</dbReference>
<keyword evidence="3" id="KW-0479">Metal-binding</keyword>
<feature type="compositionally biased region" description="Acidic residues" evidence="7">
    <location>
        <begin position="674"/>
        <end position="711"/>
    </location>
</feature>
<gene>
    <name evidence="12" type="ORF">FNF28_03411</name>
</gene>
<feature type="compositionally biased region" description="Low complexity" evidence="7">
    <location>
        <begin position="558"/>
        <end position="568"/>
    </location>
</feature>
<evidence type="ECO:0000259" key="11">
    <source>
        <dbReference type="Pfam" id="PF22456"/>
    </source>
</evidence>
<evidence type="ECO:0000313" key="13">
    <source>
        <dbReference type="Proteomes" id="UP000324907"/>
    </source>
</evidence>
<evidence type="ECO:0000256" key="3">
    <source>
        <dbReference type="ARBA" id="ARBA00022723"/>
    </source>
</evidence>
<evidence type="ECO:0000259" key="9">
    <source>
        <dbReference type="Pfam" id="PF05193"/>
    </source>
</evidence>
<evidence type="ECO:0000259" key="10">
    <source>
        <dbReference type="Pfam" id="PF16187"/>
    </source>
</evidence>
<dbReference type="InterPro" id="IPR050626">
    <property type="entry name" value="Peptidase_M16"/>
</dbReference>
<evidence type="ECO:0000313" key="12">
    <source>
        <dbReference type="EMBL" id="KAA0165661.1"/>
    </source>
</evidence>
<organism evidence="12 13">
    <name type="scientific">Cafeteria roenbergensis</name>
    <name type="common">Marine flagellate</name>
    <dbReference type="NCBI Taxonomy" id="33653"/>
    <lineage>
        <taxon>Eukaryota</taxon>
        <taxon>Sar</taxon>
        <taxon>Stramenopiles</taxon>
        <taxon>Bigyra</taxon>
        <taxon>Opalozoa</taxon>
        <taxon>Bicosoecida</taxon>
        <taxon>Cafeteriaceae</taxon>
        <taxon>Cafeteria</taxon>
    </lineage>
</organism>
<evidence type="ECO:0000256" key="6">
    <source>
        <dbReference type="ARBA" id="ARBA00023049"/>
    </source>
</evidence>
<dbReference type="Gene3D" id="3.30.830.10">
    <property type="entry name" value="Metalloenzyme, LuxS/M16 peptidase-like"/>
    <property type="match status" value="4"/>
</dbReference>
<dbReference type="Pfam" id="PF00675">
    <property type="entry name" value="Peptidase_M16"/>
    <property type="match status" value="1"/>
</dbReference>